<dbReference type="EC" id="3.4.16.4" evidence="4"/>
<dbReference type="InterPro" id="IPR000667">
    <property type="entry name" value="Peptidase_S13"/>
</dbReference>
<keyword evidence="3" id="KW-0812">Transmembrane</keyword>
<dbReference type="SUPFAM" id="SSF56601">
    <property type="entry name" value="beta-lactamase/transpeptidase-like"/>
    <property type="match status" value="1"/>
</dbReference>
<comment type="similarity">
    <text evidence="1">Belongs to the peptidase S13 family.</text>
</comment>
<dbReference type="PANTHER" id="PTHR30023:SF0">
    <property type="entry name" value="PENICILLIN-SENSITIVE CARBOXYPEPTIDASE A"/>
    <property type="match status" value="1"/>
</dbReference>
<dbReference type="PRINTS" id="PR00922">
    <property type="entry name" value="DADACBPTASE3"/>
</dbReference>
<evidence type="ECO:0000313" key="4">
    <source>
        <dbReference type="EMBL" id="MDI5969719.1"/>
    </source>
</evidence>
<keyword evidence="3" id="KW-0472">Membrane</keyword>
<organism evidence="4">
    <name type="scientific">Streptantibioticus silvisoli</name>
    <dbReference type="NCBI Taxonomy" id="2705255"/>
    <lineage>
        <taxon>Bacteria</taxon>
        <taxon>Bacillati</taxon>
        <taxon>Actinomycetota</taxon>
        <taxon>Actinomycetes</taxon>
        <taxon>Kitasatosporales</taxon>
        <taxon>Streptomycetaceae</taxon>
        <taxon>Streptantibioticus</taxon>
    </lineage>
</organism>
<dbReference type="GO" id="GO:0006508">
    <property type="term" value="P:proteolysis"/>
    <property type="evidence" value="ECO:0007669"/>
    <property type="project" value="InterPro"/>
</dbReference>
<proteinExistence type="inferred from homology"/>
<sequence>MRVLTSQREERWSRVRFALPRVAQEAAQAATRTVGRAVGRAEWRTLAERGGFTAVATATGLVAALVAVAVAGPWSGGQRVAERSFAAGRPAAAPAPPGRRTPAVPPAPAVLAGLGPGAAVTTQAAAPGPTGSGLTDALSPLFDDSALGKHSTGAVLDATTGALLYGHDAAGASAPASTTKIATAVAALESRGADYRIPTVVVPGRAKGSVVLVGGGDPTLTAAPTPAGADPDATPASLATLADRTVRALHDRGTRHVTLSYDTSRFTGPLLHPIGVNDNLAAVTALMADEGRTDPNSTEDAPRYADPAKSAAETFAKLLDVRGVTVTAVRPGTAPAGREAQLAEVDSMPLSALVERMLTNSDNDIAEALGRQAAIATGKPVTFTGAGQAVRSVLTKLGMPMAGTAFHDGSGLDREDRLTPDLLARLLLTAGRPGHPELRPVLSGLPVAGFTGTLSDRFQSAEDTGAKAGGDPSGAAGLVRAKTGTLTGVNTLAGTVVDADGRLLDFAFMTSGTTDADAAMAALDRLASAVTNCGCR</sequence>
<dbReference type="Gene3D" id="3.40.710.10">
    <property type="entry name" value="DD-peptidase/beta-lactamase superfamily"/>
    <property type="match status" value="2"/>
</dbReference>
<dbReference type="InterPro" id="IPR012338">
    <property type="entry name" value="Beta-lactam/transpept-like"/>
</dbReference>
<gene>
    <name evidence="4" type="primary">dacB</name>
    <name evidence="4" type="ORF">POF50_010270</name>
</gene>
<dbReference type="NCBIfam" id="TIGR00666">
    <property type="entry name" value="PBP4"/>
    <property type="match status" value="1"/>
</dbReference>
<protein>
    <submittedName>
        <fullName evidence="4">D-alanyl-D-alanine carboxypeptidase/D-alanyl-D-alanine-endopeptidase</fullName>
        <ecNumber evidence="4">3.4.16.4</ecNumber>
    </submittedName>
</protein>
<evidence type="ECO:0000256" key="2">
    <source>
        <dbReference type="ARBA" id="ARBA00022801"/>
    </source>
</evidence>
<keyword evidence="4" id="KW-0121">Carboxypeptidase</keyword>
<feature type="transmembrane region" description="Helical" evidence="3">
    <location>
        <begin position="50"/>
        <end position="74"/>
    </location>
</feature>
<comment type="caution">
    <text evidence="4">The sequence shown here is derived from an EMBL/GenBank/DDBJ whole genome shotgun (WGS) entry which is preliminary data.</text>
</comment>
<dbReference type="AlphaFoldDB" id="A0AA90KG54"/>
<evidence type="ECO:0000256" key="3">
    <source>
        <dbReference type="SAM" id="Phobius"/>
    </source>
</evidence>
<keyword evidence="2 4" id="KW-0378">Hydrolase</keyword>
<keyword evidence="3" id="KW-1133">Transmembrane helix</keyword>
<dbReference type="GO" id="GO:0009002">
    <property type="term" value="F:serine-type D-Ala-D-Ala carboxypeptidase activity"/>
    <property type="evidence" value="ECO:0007669"/>
    <property type="project" value="UniProtKB-EC"/>
</dbReference>
<dbReference type="Pfam" id="PF02113">
    <property type="entry name" value="Peptidase_S13"/>
    <property type="match status" value="2"/>
</dbReference>
<reference evidence="4" key="1">
    <citation type="submission" date="2023-05" db="EMBL/GenBank/DDBJ databases">
        <title>Streptantibioticus silvisoli sp. nov., acidotolerant actinomycetes 1 from pine litter.</title>
        <authorList>
            <person name="Swiecimska M."/>
            <person name="Golinska P."/>
            <person name="Sangal V."/>
            <person name="Wachnowicz B."/>
            <person name="Goodfellow M."/>
        </authorList>
    </citation>
    <scope>NUCLEOTIDE SEQUENCE</scope>
    <source>
        <strain evidence="4">SL13</strain>
    </source>
</reference>
<name>A0AA90KG54_9ACTN</name>
<keyword evidence="4" id="KW-0645">Protease</keyword>
<dbReference type="GO" id="GO:0000270">
    <property type="term" value="P:peptidoglycan metabolic process"/>
    <property type="evidence" value="ECO:0007669"/>
    <property type="project" value="TreeGrafter"/>
</dbReference>
<dbReference type="PANTHER" id="PTHR30023">
    <property type="entry name" value="D-ALANYL-D-ALANINE CARBOXYPEPTIDASE"/>
    <property type="match status" value="1"/>
</dbReference>
<dbReference type="EMBL" id="JABXJJ020000011">
    <property type="protein sequence ID" value="MDI5969719.1"/>
    <property type="molecule type" value="Genomic_DNA"/>
</dbReference>
<evidence type="ECO:0000256" key="1">
    <source>
        <dbReference type="ARBA" id="ARBA00006096"/>
    </source>
</evidence>
<accession>A0AA90KG54</accession>